<reference evidence="1" key="2">
    <citation type="journal article" date="2023" name="IMA Fungus">
        <title>Comparative genomic study of the Penicillium genus elucidates a diverse pangenome and 15 lateral gene transfer events.</title>
        <authorList>
            <person name="Petersen C."/>
            <person name="Sorensen T."/>
            <person name="Nielsen M.R."/>
            <person name="Sondergaard T.E."/>
            <person name="Sorensen J.L."/>
            <person name="Fitzpatrick D.A."/>
            <person name="Frisvad J.C."/>
            <person name="Nielsen K.L."/>
        </authorList>
    </citation>
    <scope>NUCLEOTIDE SEQUENCE</scope>
    <source>
        <strain evidence="1">IBT 35673</strain>
    </source>
</reference>
<dbReference type="Proteomes" id="UP001147695">
    <property type="component" value="Unassembled WGS sequence"/>
</dbReference>
<organism evidence="1 2">
    <name type="scientific">Penicillium brevicompactum</name>
    <dbReference type="NCBI Taxonomy" id="5074"/>
    <lineage>
        <taxon>Eukaryota</taxon>
        <taxon>Fungi</taxon>
        <taxon>Dikarya</taxon>
        <taxon>Ascomycota</taxon>
        <taxon>Pezizomycotina</taxon>
        <taxon>Eurotiomycetes</taxon>
        <taxon>Eurotiomycetidae</taxon>
        <taxon>Eurotiales</taxon>
        <taxon>Aspergillaceae</taxon>
        <taxon>Penicillium</taxon>
    </lineage>
</organism>
<comment type="caution">
    <text evidence="1">The sequence shown here is derived from an EMBL/GenBank/DDBJ whole genome shotgun (WGS) entry which is preliminary data.</text>
</comment>
<gene>
    <name evidence="1" type="ORF">N7452_004243</name>
</gene>
<dbReference type="EMBL" id="JAPZBQ010000002">
    <property type="protein sequence ID" value="KAJ5346239.1"/>
    <property type="molecule type" value="Genomic_DNA"/>
</dbReference>
<name>A0A9W9UMF2_PENBR</name>
<dbReference type="AlphaFoldDB" id="A0A9W9UMF2"/>
<accession>A0A9W9UMF2</accession>
<protein>
    <submittedName>
        <fullName evidence="1">Uncharacterized protein</fullName>
    </submittedName>
</protein>
<sequence>MNLLELMIKGTSGLSNARVDDDKAASAAEPSAVVAVIIVHARFKRERMLRVALSPISNHAERGNPSFKTSTITPI</sequence>
<evidence type="ECO:0000313" key="1">
    <source>
        <dbReference type="EMBL" id="KAJ5346239.1"/>
    </source>
</evidence>
<proteinExistence type="predicted"/>
<evidence type="ECO:0000313" key="2">
    <source>
        <dbReference type="Proteomes" id="UP001147695"/>
    </source>
</evidence>
<reference evidence="1" key="1">
    <citation type="submission" date="2022-12" db="EMBL/GenBank/DDBJ databases">
        <authorList>
            <person name="Petersen C."/>
        </authorList>
    </citation>
    <scope>NUCLEOTIDE SEQUENCE</scope>
    <source>
        <strain evidence="1">IBT 35673</strain>
    </source>
</reference>